<evidence type="ECO:0000256" key="5">
    <source>
        <dbReference type="RuleBase" id="RU004516"/>
    </source>
</evidence>
<feature type="coiled-coil region" evidence="6">
    <location>
        <begin position="49"/>
        <end position="76"/>
    </location>
</feature>
<sequence length="312" mass="35830">MRYAFLNDQYIYESNANLSIFDSSITTGDMTTEVVRTFLHKPFEIEKHVKRLFNGLKELDIKIDKSEQEIIKISEELLMKNIETENENVEWQLIYIVSRGLEKLYNLFNPVEIKPTLVVLCFPLNHRLSTMVEKYKHGEQLMVPSQRAIPHNILSPQIKSRGRVHFKLAKLEIRSKNKAATPLLLNEENYITESTGSNIFLVKENKLYTPPSSRVLPGITRDFIINLANENNIPVCEEDISINDIKDFTEAFTTSTVIGIVHVQKIEDHVFLDGKCGPITDRIRTLFYNKVGVNFVQQALEYASVGITNVVK</sequence>
<evidence type="ECO:0000256" key="3">
    <source>
        <dbReference type="ARBA" id="ARBA00022898"/>
    </source>
</evidence>
<dbReference type="InterPro" id="IPR043132">
    <property type="entry name" value="BCAT-like_C"/>
</dbReference>
<evidence type="ECO:0000313" key="7">
    <source>
        <dbReference type="EMBL" id="OHX40711.1"/>
    </source>
</evidence>
<dbReference type="EMBL" id="MBRJ01000062">
    <property type="protein sequence ID" value="OHX40711.1"/>
    <property type="molecule type" value="Genomic_DNA"/>
</dbReference>
<dbReference type="RefSeq" id="WP_071160038.1">
    <property type="nucleotide sequence ID" value="NZ_MBRJ01000062.1"/>
</dbReference>
<evidence type="ECO:0000313" key="8">
    <source>
        <dbReference type="Proteomes" id="UP000180194"/>
    </source>
</evidence>
<dbReference type="PANTHER" id="PTHR42743">
    <property type="entry name" value="AMINO-ACID AMINOTRANSFERASE"/>
    <property type="match status" value="1"/>
</dbReference>
<dbReference type="InterPro" id="IPR043131">
    <property type="entry name" value="BCAT-like_N"/>
</dbReference>
<comment type="cofactor">
    <cofactor evidence="1 5">
        <name>pyridoxal 5'-phosphate</name>
        <dbReference type="ChEBI" id="CHEBI:597326"/>
    </cofactor>
</comment>
<evidence type="ECO:0000256" key="4">
    <source>
        <dbReference type="RuleBase" id="RU004106"/>
    </source>
</evidence>
<dbReference type="Pfam" id="PF01063">
    <property type="entry name" value="Aminotran_4"/>
    <property type="match status" value="1"/>
</dbReference>
<evidence type="ECO:0000256" key="6">
    <source>
        <dbReference type="SAM" id="Coils"/>
    </source>
</evidence>
<organism evidence="7 8">
    <name type="scientific">Cytobacillus oceanisediminis</name>
    <dbReference type="NCBI Taxonomy" id="665099"/>
    <lineage>
        <taxon>Bacteria</taxon>
        <taxon>Bacillati</taxon>
        <taxon>Bacillota</taxon>
        <taxon>Bacilli</taxon>
        <taxon>Bacillales</taxon>
        <taxon>Bacillaceae</taxon>
        <taxon>Cytobacillus</taxon>
    </lineage>
</organism>
<proteinExistence type="inferred from homology"/>
<reference evidence="7 8" key="1">
    <citation type="submission" date="2016-07" db="EMBL/GenBank/DDBJ databases">
        <title>Bacillus oceanisediminis whole genome.</title>
        <authorList>
            <person name="Pal Y."/>
            <person name="Verma A."/>
            <person name="Mual P."/>
            <person name="Srinivasan K."/>
        </authorList>
    </citation>
    <scope>NUCLEOTIDE SEQUENCE [LARGE SCALE GENOMIC DNA]</scope>
    <source>
        <strain evidence="7 8">Bhandara28</strain>
    </source>
</reference>
<keyword evidence="8" id="KW-1185">Reference proteome</keyword>
<dbReference type="Proteomes" id="UP000180194">
    <property type="component" value="Unassembled WGS sequence"/>
</dbReference>
<evidence type="ECO:0008006" key="9">
    <source>
        <dbReference type="Google" id="ProtNLM"/>
    </source>
</evidence>
<keyword evidence="6" id="KW-0175">Coiled coil</keyword>
<keyword evidence="3 5" id="KW-0663">Pyridoxal phosphate</keyword>
<dbReference type="InterPro" id="IPR018300">
    <property type="entry name" value="Aminotrans_IV_CS"/>
</dbReference>
<accession>A0ABX3CJN9</accession>
<comment type="caution">
    <text evidence="7">The sequence shown here is derived from an EMBL/GenBank/DDBJ whole genome shotgun (WGS) entry which is preliminary data.</text>
</comment>
<dbReference type="Gene3D" id="3.20.10.10">
    <property type="entry name" value="D-amino Acid Aminotransferase, subunit A, domain 2"/>
    <property type="match status" value="1"/>
</dbReference>
<dbReference type="PROSITE" id="PS00770">
    <property type="entry name" value="AA_TRANSFER_CLASS_4"/>
    <property type="match status" value="1"/>
</dbReference>
<comment type="similarity">
    <text evidence="2 4">Belongs to the class-IV pyridoxal-phosphate-dependent aminotransferase family.</text>
</comment>
<dbReference type="Gene3D" id="3.30.470.10">
    <property type="match status" value="1"/>
</dbReference>
<name>A0ABX3CJN9_9BACI</name>
<dbReference type="InterPro" id="IPR050571">
    <property type="entry name" value="Class-IV_PLP-Dep_Aminotrnsfr"/>
</dbReference>
<gene>
    <name evidence="7" type="ORF">BBV17_29100</name>
</gene>
<dbReference type="CDD" id="cd00449">
    <property type="entry name" value="PLPDE_IV"/>
    <property type="match status" value="1"/>
</dbReference>
<evidence type="ECO:0000256" key="2">
    <source>
        <dbReference type="ARBA" id="ARBA00009320"/>
    </source>
</evidence>
<dbReference type="PANTHER" id="PTHR42743:SF11">
    <property type="entry name" value="AMINODEOXYCHORISMATE LYASE"/>
    <property type="match status" value="1"/>
</dbReference>
<dbReference type="InterPro" id="IPR036038">
    <property type="entry name" value="Aminotransferase-like"/>
</dbReference>
<evidence type="ECO:0000256" key="1">
    <source>
        <dbReference type="ARBA" id="ARBA00001933"/>
    </source>
</evidence>
<dbReference type="SUPFAM" id="SSF56752">
    <property type="entry name" value="D-aminoacid aminotransferase-like PLP-dependent enzymes"/>
    <property type="match status" value="1"/>
</dbReference>
<dbReference type="InterPro" id="IPR001544">
    <property type="entry name" value="Aminotrans_IV"/>
</dbReference>
<protein>
    <recommendedName>
        <fullName evidence="9">Branched-chain amino acid aminotransferase</fullName>
    </recommendedName>
</protein>